<accession>A0A3M7S7U4</accession>
<organism evidence="1 2">
    <name type="scientific">Brachionus plicatilis</name>
    <name type="common">Marine rotifer</name>
    <name type="synonym">Brachionus muelleri</name>
    <dbReference type="NCBI Taxonomy" id="10195"/>
    <lineage>
        <taxon>Eukaryota</taxon>
        <taxon>Metazoa</taxon>
        <taxon>Spiralia</taxon>
        <taxon>Gnathifera</taxon>
        <taxon>Rotifera</taxon>
        <taxon>Eurotatoria</taxon>
        <taxon>Monogononta</taxon>
        <taxon>Pseudotrocha</taxon>
        <taxon>Ploima</taxon>
        <taxon>Brachionidae</taxon>
        <taxon>Brachionus</taxon>
    </lineage>
</organism>
<evidence type="ECO:0000313" key="1">
    <source>
        <dbReference type="EMBL" id="RNA31658.1"/>
    </source>
</evidence>
<evidence type="ECO:0000313" key="2">
    <source>
        <dbReference type="Proteomes" id="UP000276133"/>
    </source>
</evidence>
<dbReference type="Proteomes" id="UP000276133">
    <property type="component" value="Unassembled WGS sequence"/>
</dbReference>
<keyword evidence="2" id="KW-1185">Reference proteome</keyword>
<gene>
    <name evidence="1" type="ORF">BpHYR1_053365</name>
</gene>
<reference evidence="1 2" key="1">
    <citation type="journal article" date="2018" name="Sci. Rep.">
        <title>Genomic signatures of local adaptation to the degree of environmental predictability in rotifers.</title>
        <authorList>
            <person name="Franch-Gras L."/>
            <person name="Hahn C."/>
            <person name="Garcia-Roger E.M."/>
            <person name="Carmona M.J."/>
            <person name="Serra M."/>
            <person name="Gomez A."/>
        </authorList>
    </citation>
    <scope>NUCLEOTIDE SEQUENCE [LARGE SCALE GENOMIC DNA]</scope>
    <source>
        <strain evidence="1">HYR1</strain>
    </source>
</reference>
<comment type="caution">
    <text evidence="1">The sequence shown here is derived from an EMBL/GenBank/DDBJ whole genome shotgun (WGS) entry which is preliminary data.</text>
</comment>
<proteinExistence type="predicted"/>
<dbReference type="AlphaFoldDB" id="A0A3M7S7U4"/>
<name>A0A3M7S7U4_BRAPC</name>
<protein>
    <submittedName>
        <fullName evidence="1">Uncharacterized protein</fullName>
    </submittedName>
</protein>
<sequence>MTILSGTLSSKNSRYVFGPRKVQVYTSQYQYQKKSTRRATSTGDELNETRCSLSGLKLDKIQVFFRKFLS</sequence>
<dbReference type="EMBL" id="REGN01001912">
    <property type="protein sequence ID" value="RNA31658.1"/>
    <property type="molecule type" value="Genomic_DNA"/>
</dbReference>